<keyword evidence="1" id="KW-0812">Transmembrane</keyword>
<evidence type="ECO:0000256" key="1">
    <source>
        <dbReference type="SAM" id="Phobius"/>
    </source>
</evidence>
<proteinExistence type="predicted"/>
<dbReference type="InterPro" id="IPR032713">
    <property type="entry name" value="EmrE"/>
</dbReference>
<feature type="transmembrane region" description="Helical" evidence="1">
    <location>
        <begin position="71"/>
        <end position="90"/>
    </location>
</feature>
<keyword evidence="1" id="KW-0472">Membrane</keyword>
<dbReference type="AlphaFoldDB" id="A0A084JRY1"/>
<dbReference type="OrthoDB" id="3457556at2"/>
<reference evidence="2 3" key="1">
    <citation type="submission" date="2014-07" db="EMBL/GenBank/DDBJ databases">
        <title>Draft genome of Clostridium celerecrescens 152B isolated from sediments associated with methane hydrate from Krishna Godavari basin.</title>
        <authorList>
            <person name="Honkalas V.S."/>
            <person name="Dabir A.P."/>
            <person name="Arora P."/>
            <person name="Dhakephalkar P.K."/>
        </authorList>
    </citation>
    <scope>NUCLEOTIDE SEQUENCE [LARGE SCALE GENOMIC DNA]</scope>
    <source>
        <strain evidence="2 3">152B</strain>
    </source>
</reference>
<feature type="transmembrane region" description="Helical" evidence="1">
    <location>
        <begin position="247"/>
        <end position="268"/>
    </location>
</feature>
<feature type="transmembrane region" description="Helical" evidence="1">
    <location>
        <begin position="189"/>
        <end position="210"/>
    </location>
</feature>
<organism evidence="2 3">
    <name type="scientific">Lacrimispora celerecrescens</name>
    <dbReference type="NCBI Taxonomy" id="29354"/>
    <lineage>
        <taxon>Bacteria</taxon>
        <taxon>Bacillati</taxon>
        <taxon>Bacillota</taxon>
        <taxon>Clostridia</taxon>
        <taxon>Lachnospirales</taxon>
        <taxon>Lachnospiraceae</taxon>
        <taxon>Lacrimispora</taxon>
    </lineage>
</organism>
<feature type="transmembrane region" description="Helical" evidence="1">
    <location>
        <begin position="125"/>
        <end position="144"/>
    </location>
</feature>
<feature type="transmembrane region" description="Helical" evidence="1">
    <location>
        <begin position="96"/>
        <end position="113"/>
    </location>
</feature>
<protein>
    <submittedName>
        <fullName evidence="2">Membrane protein</fullName>
    </submittedName>
</protein>
<dbReference type="RefSeq" id="WP_038277049.1">
    <property type="nucleotide sequence ID" value="NZ_JPME01000002.1"/>
</dbReference>
<keyword evidence="3" id="KW-1185">Reference proteome</keyword>
<feature type="transmembrane region" description="Helical" evidence="1">
    <location>
        <begin position="216"/>
        <end position="235"/>
    </location>
</feature>
<sequence length="308" mass="34056">MKKALIFGIIGSFFFAFTFVLNRSMHLSGGSWIWSASLRYLFTFPILALIVGKQHGFQQVHKVIRKNLFNWLIWSTVGFGLFYAPISYAADYGESWLIAASWQITIVMGILLSPVFHKRVPIKNLCISGFILIGVFLLQVHNIADLDIKITLMTLLPILVGAVSYPLGNRKIMEASGDQLSTIQRTYGMTLCSLPFWFILSVLGLVNAGVPSVSQTVQSFCVAVFSGVIATLLFFKATDLVKSNHKQLAVIESTQSGEVIFTLLGGIWLLGDSRPDELGILGISFIVFGMIFNSMIVSFSKKSEIINP</sequence>
<evidence type="ECO:0000313" key="2">
    <source>
        <dbReference type="EMBL" id="KEZ91715.1"/>
    </source>
</evidence>
<gene>
    <name evidence="2" type="ORF">IO98_00600</name>
</gene>
<dbReference type="STRING" id="29354.IO98_00600"/>
<dbReference type="EMBL" id="JPME01000002">
    <property type="protein sequence ID" value="KEZ91715.1"/>
    <property type="molecule type" value="Genomic_DNA"/>
</dbReference>
<evidence type="ECO:0000313" key="3">
    <source>
        <dbReference type="Proteomes" id="UP000028525"/>
    </source>
</evidence>
<accession>A0A084JRY1</accession>
<feature type="transmembrane region" description="Helical" evidence="1">
    <location>
        <begin position="150"/>
        <end position="168"/>
    </location>
</feature>
<feature type="transmembrane region" description="Helical" evidence="1">
    <location>
        <begin position="32"/>
        <end position="51"/>
    </location>
</feature>
<feature type="transmembrane region" description="Helical" evidence="1">
    <location>
        <begin position="280"/>
        <end position="299"/>
    </location>
</feature>
<dbReference type="Pfam" id="PF13536">
    <property type="entry name" value="EmrE"/>
    <property type="match status" value="1"/>
</dbReference>
<comment type="caution">
    <text evidence="2">The sequence shown here is derived from an EMBL/GenBank/DDBJ whole genome shotgun (WGS) entry which is preliminary data.</text>
</comment>
<dbReference type="Proteomes" id="UP000028525">
    <property type="component" value="Unassembled WGS sequence"/>
</dbReference>
<name>A0A084JRY1_9FIRM</name>
<keyword evidence="1" id="KW-1133">Transmembrane helix</keyword>